<evidence type="ECO:0000313" key="2">
    <source>
        <dbReference type="EMBL" id="GID61120.1"/>
    </source>
</evidence>
<comment type="caution">
    <text evidence="2">The sequence shown here is derived from an EMBL/GenBank/DDBJ whole genome shotgun (WGS) entry which is preliminary data.</text>
</comment>
<evidence type="ECO:0000256" key="1">
    <source>
        <dbReference type="SAM" id="Phobius"/>
    </source>
</evidence>
<evidence type="ECO:0008006" key="4">
    <source>
        <dbReference type="Google" id="ProtNLM"/>
    </source>
</evidence>
<gene>
    <name evidence="2" type="ORF">Aco03nite_095240</name>
</gene>
<evidence type="ECO:0000313" key="3">
    <source>
        <dbReference type="Proteomes" id="UP000612282"/>
    </source>
</evidence>
<feature type="transmembrane region" description="Helical" evidence="1">
    <location>
        <begin position="130"/>
        <end position="148"/>
    </location>
</feature>
<organism evidence="2 3">
    <name type="scientific">Actinoplanes couchii</name>
    <dbReference type="NCBI Taxonomy" id="403638"/>
    <lineage>
        <taxon>Bacteria</taxon>
        <taxon>Bacillati</taxon>
        <taxon>Actinomycetota</taxon>
        <taxon>Actinomycetes</taxon>
        <taxon>Micromonosporales</taxon>
        <taxon>Micromonosporaceae</taxon>
        <taxon>Actinoplanes</taxon>
    </lineage>
</organism>
<keyword evidence="1" id="KW-1133">Transmembrane helix</keyword>
<reference evidence="2 3" key="1">
    <citation type="submission" date="2021-01" db="EMBL/GenBank/DDBJ databases">
        <title>Whole genome shotgun sequence of Actinoplanes couchii NBRC 106145.</title>
        <authorList>
            <person name="Komaki H."/>
            <person name="Tamura T."/>
        </authorList>
    </citation>
    <scope>NUCLEOTIDE SEQUENCE [LARGE SCALE GENOMIC DNA]</scope>
    <source>
        <strain evidence="2 3">NBRC 106145</strain>
    </source>
</reference>
<sequence length="255" mass="27469">MRVLRHPAVWVVPAGVLLVLALLDFNDALYLDLIDFDPQTEDQQWDWSRYREVMRNTSGVLCGHVLVLVAGAMLARRHPPALAAGLAVVSGAVTGAAVVGTARWLGEERPLVGADGQVLWAPDRVVEGPHYWALLVAFPLYALIGAAIGRLRLPRTSGGWAMLVLLAVLGWLAVMLAGLTERGRIVYPEVFLWAFPPLAGATSIGQSSLSSTSGDWGAAAAIALVGGLIGWAVLLHVAAWWRSRSSPRRYGEQQR</sequence>
<keyword evidence="1" id="KW-0472">Membrane</keyword>
<feature type="transmembrane region" description="Helical" evidence="1">
    <location>
        <begin position="57"/>
        <end position="75"/>
    </location>
</feature>
<proteinExistence type="predicted"/>
<feature type="transmembrane region" description="Helical" evidence="1">
    <location>
        <begin position="82"/>
        <end position="105"/>
    </location>
</feature>
<dbReference type="EMBL" id="BOMG01000119">
    <property type="protein sequence ID" value="GID61120.1"/>
    <property type="molecule type" value="Genomic_DNA"/>
</dbReference>
<dbReference type="RefSeq" id="WP_203808787.1">
    <property type="nucleotide sequence ID" value="NZ_BAAAQE010000055.1"/>
</dbReference>
<protein>
    <recommendedName>
        <fullName evidence="4">Integral membrane protein</fullName>
    </recommendedName>
</protein>
<feature type="transmembrane region" description="Helical" evidence="1">
    <location>
        <begin position="7"/>
        <end position="23"/>
    </location>
</feature>
<feature type="transmembrane region" description="Helical" evidence="1">
    <location>
        <begin position="160"/>
        <end position="179"/>
    </location>
</feature>
<keyword evidence="3" id="KW-1185">Reference proteome</keyword>
<dbReference type="Proteomes" id="UP000612282">
    <property type="component" value="Unassembled WGS sequence"/>
</dbReference>
<name>A0ABQ3XRJ0_9ACTN</name>
<accession>A0ABQ3XRJ0</accession>
<feature type="transmembrane region" description="Helical" evidence="1">
    <location>
        <begin position="216"/>
        <end position="241"/>
    </location>
</feature>
<keyword evidence="1" id="KW-0812">Transmembrane</keyword>